<dbReference type="EMBL" id="RQEY01000016">
    <property type="protein sequence ID" value="TGK39645.1"/>
    <property type="molecule type" value="Genomic_DNA"/>
</dbReference>
<dbReference type="InterPro" id="IPR024084">
    <property type="entry name" value="IsoPropMal-DH-like_dom"/>
</dbReference>
<feature type="binding site" evidence="13">
    <location>
        <begin position="307"/>
        <end position="312"/>
    </location>
    <ligand>
        <name>NADP(+)</name>
        <dbReference type="ChEBI" id="CHEBI:58349"/>
    </ligand>
</feature>
<comment type="similarity">
    <text evidence="2 9">Belongs to the isocitrate and isopropylmalate dehydrogenases family.</text>
</comment>
<dbReference type="PROSITE" id="PS00470">
    <property type="entry name" value="IDH_IMDH"/>
    <property type="match status" value="1"/>
</dbReference>
<evidence type="ECO:0000256" key="7">
    <source>
        <dbReference type="ARBA" id="ARBA00023002"/>
    </source>
</evidence>
<evidence type="ECO:0000256" key="12">
    <source>
        <dbReference type="PIRSR" id="PIRSR000108-3"/>
    </source>
</evidence>
<evidence type="ECO:0000256" key="3">
    <source>
        <dbReference type="ARBA" id="ARBA00022532"/>
    </source>
</evidence>
<name>A0A4R9H462_9LEPT</name>
<feature type="domain" description="Isopropylmalate dehydrogenase-like" evidence="14">
    <location>
        <begin position="9"/>
        <end position="394"/>
    </location>
</feature>
<feature type="binding site" evidence="12">
    <location>
        <position position="273"/>
    </location>
    <ligand>
        <name>Mn(2+)</name>
        <dbReference type="ChEBI" id="CHEBI:29035"/>
    </ligand>
</feature>
<dbReference type="InterPro" id="IPR004790">
    <property type="entry name" value="Isocitrate_DH_NADP"/>
</dbReference>
<feature type="binding site" evidence="13">
    <location>
        <position position="325"/>
    </location>
    <ligand>
        <name>NADP(+)</name>
        <dbReference type="ChEBI" id="CHEBI:58349"/>
    </ligand>
</feature>
<evidence type="ECO:0000256" key="6">
    <source>
        <dbReference type="ARBA" id="ARBA00022857"/>
    </source>
</evidence>
<dbReference type="NCBIfam" id="TIGR00127">
    <property type="entry name" value="nadp_idh_euk"/>
    <property type="match status" value="1"/>
</dbReference>
<dbReference type="EC" id="1.1.1.42" evidence="9"/>
<feature type="binding site" evidence="12">
    <location>
        <position position="250"/>
    </location>
    <ligand>
        <name>Mn(2+)</name>
        <dbReference type="ChEBI" id="CHEBI:29035"/>
    </ligand>
</feature>
<evidence type="ECO:0000256" key="9">
    <source>
        <dbReference type="PIRNR" id="PIRNR000108"/>
    </source>
</evidence>
<dbReference type="FunFam" id="3.40.718.10:FF:000017">
    <property type="entry name" value="Isocitrate dehydrogenase [NADP]"/>
    <property type="match status" value="1"/>
</dbReference>
<protein>
    <recommendedName>
        <fullName evidence="9">Isocitrate dehydrogenase [NADP]</fullName>
        <ecNumber evidence="9">1.1.1.42</ecNumber>
    </recommendedName>
</protein>
<proteinExistence type="inferred from homology"/>
<dbReference type="GO" id="GO:0000287">
    <property type="term" value="F:magnesium ion binding"/>
    <property type="evidence" value="ECO:0007669"/>
    <property type="project" value="InterPro"/>
</dbReference>
<feature type="binding site" evidence="11">
    <location>
        <begin position="94"/>
        <end position="100"/>
    </location>
    <ligand>
        <name>D-threo-isocitrate</name>
        <dbReference type="ChEBI" id="CHEBI:15562"/>
    </ligand>
</feature>
<evidence type="ECO:0000313" key="15">
    <source>
        <dbReference type="EMBL" id="TGK39645.1"/>
    </source>
</evidence>
<evidence type="ECO:0000259" key="14">
    <source>
        <dbReference type="SMART" id="SM01329"/>
    </source>
</evidence>
<dbReference type="RefSeq" id="WP_135774118.1">
    <property type="nucleotide sequence ID" value="NZ_RQEY01000016.1"/>
</dbReference>
<evidence type="ECO:0000256" key="4">
    <source>
        <dbReference type="ARBA" id="ARBA00022723"/>
    </source>
</evidence>
<keyword evidence="6 9" id="KW-0521">NADP</keyword>
<keyword evidence="3 9" id="KW-0816">Tricarboxylic acid cycle</keyword>
<reference evidence="15" key="1">
    <citation type="journal article" date="2019" name="PLoS Negl. Trop. Dis.">
        <title>Revisiting the worldwide diversity of Leptospira species in the environment.</title>
        <authorList>
            <person name="Vincent A.T."/>
            <person name="Schiettekatte O."/>
            <person name="Bourhy P."/>
            <person name="Veyrier F.J."/>
            <person name="Picardeau M."/>
        </authorList>
    </citation>
    <scope>NUCLEOTIDE SEQUENCE [LARGE SCALE GENOMIC DNA]</scope>
    <source>
        <strain evidence="15">201800301</strain>
    </source>
</reference>
<dbReference type="OrthoDB" id="9765655at2"/>
<gene>
    <name evidence="15" type="ORF">EHO65_10580</name>
</gene>
<comment type="cofactor">
    <cofactor evidence="1">
        <name>Mn(2+)</name>
        <dbReference type="ChEBI" id="CHEBI:29035"/>
    </cofactor>
</comment>
<keyword evidence="5 9" id="KW-0460">Magnesium</keyword>
<evidence type="ECO:0000256" key="11">
    <source>
        <dbReference type="PIRSR" id="PIRSR000108-2"/>
    </source>
</evidence>
<dbReference type="GO" id="GO:0006102">
    <property type="term" value="P:isocitrate metabolic process"/>
    <property type="evidence" value="ECO:0007669"/>
    <property type="project" value="UniProtKB-UniRule"/>
</dbReference>
<feature type="binding site" evidence="13">
    <location>
        <position position="82"/>
    </location>
    <ligand>
        <name>NADP(+)</name>
        <dbReference type="ChEBI" id="CHEBI:58349"/>
    </ligand>
</feature>
<dbReference type="GO" id="GO:0004450">
    <property type="term" value="F:isocitrate dehydrogenase (NADP+) activity"/>
    <property type="evidence" value="ECO:0007669"/>
    <property type="project" value="UniProtKB-UniRule"/>
</dbReference>
<dbReference type="PANTHER" id="PTHR11822">
    <property type="entry name" value="NADP-SPECIFIC ISOCITRATE DEHYDROGENASE"/>
    <property type="match status" value="1"/>
</dbReference>
<evidence type="ECO:0000256" key="2">
    <source>
        <dbReference type="ARBA" id="ARBA00007769"/>
    </source>
</evidence>
<feature type="site" description="Critical for catalysis" evidence="10">
    <location>
        <position position="139"/>
    </location>
</feature>
<dbReference type="InterPro" id="IPR019818">
    <property type="entry name" value="IsoCit/isopropylmalate_DH_CS"/>
</dbReference>
<feature type="binding site" evidence="11">
    <location>
        <position position="109"/>
    </location>
    <ligand>
        <name>D-threo-isocitrate</name>
        <dbReference type="ChEBI" id="CHEBI:15562"/>
    </ligand>
</feature>
<dbReference type="PANTHER" id="PTHR11822:SF21">
    <property type="entry name" value="ISOCITRATE DEHYDROGENASE [NADP], MITOCHONDRIAL"/>
    <property type="match status" value="1"/>
</dbReference>
<feature type="binding site" evidence="11">
    <location>
        <position position="77"/>
    </location>
    <ligand>
        <name>D-threo-isocitrate</name>
        <dbReference type="ChEBI" id="CHEBI:15562"/>
    </ligand>
</feature>
<evidence type="ECO:0000256" key="1">
    <source>
        <dbReference type="ARBA" id="ARBA00001936"/>
    </source>
</evidence>
<comment type="catalytic activity">
    <reaction evidence="9">
        <text>D-threo-isocitrate + NADP(+) = 2-oxoglutarate + CO2 + NADPH</text>
        <dbReference type="Rhea" id="RHEA:19629"/>
        <dbReference type="ChEBI" id="CHEBI:15562"/>
        <dbReference type="ChEBI" id="CHEBI:16526"/>
        <dbReference type="ChEBI" id="CHEBI:16810"/>
        <dbReference type="ChEBI" id="CHEBI:57783"/>
        <dbReference type="ChEBI" id="CHEBI:58349"/>
        <dbReference type="EC" id="1.1.1.42"/>
    </reaction>
</comment>
<keyword evidence="8 9" id="KW-0464">Manganese</keyword>
<evidence type="ECO:0000256" key="10">
    <source>
        <dbReference type="PIRSR" id="PIRSR000108-1"/>
    </source>
</evidence>
<keyword evidence="16" id="KW-1185">Reference proteome</keyword>
<dbReference type="Pfam" id="PF00180">
    <property type="entry name" value="Iso_dh"/>
    <property type="match status" value="1"/>
</dbReference>
<accession>A0A4R9H462</accession>
<keyword evidence="4 9" id="KW-0479">Metal-binding</keyword>
<dbReference type="GO" id="GO:0006099">
    <property type="term" value="P:tricarboxylic acid cycle"/>
    <property type="evidence" value="ECO:0007669"/>
    <property type="project" value="UniProtKB-KW"/>
</dbReference>
<organism evidence="15 16">
    <name type="scientific">Leptospira andrefontaineae</name>
    <dbReference type="NCBI Taxonomy" id="2484976"/>
    <lineage>
        <taxon>Bacteria</taxon>
        <taxon>Pseudomonadati</taxon>
        <taxon>Spirochaetota</taxon>
        <taxon>Spirochaetia</taxon>
        <taxon>Leptospirales</taxon>
        <taxon>Leptospiraceae</taxon>
        <taxon>Leptospira</taxon>
    </lineage>
</organism>
<feature type="binding site" evidence="11">
    <location>
        <position position="132"/>
    </location>
    <ligand>
        <name>D-threo-isocitrate</name>
        <dbReference type="ChEBI" id="CHEBI:15562"/>
    </ligand>
</feature>
<comment type="cofactor">
    <cofactor evidence="9 12">
        <name>Mg(2+)</name>
        <dbReference type="ChEBI" id="CHEBI:18420"/>
    </cofactor>
    <cofactor evidence="9 12">
        <name>Mn(2+)</name>
        <dbReference type="ChEBI" id="CHEBI:29035"/>
    </cofactor>
    <text evidence="9 12">Binds 1 Mg(2+) or Mn(2+) ion per subunit.</text>
</comment>
<dbReference type="Proteomes" id="UP000298097">
    <property type="component" value="Unassembled WGS sequence"/>
</dbReference>
<evidence type="ECO:0000256" key="8">
    <source>
        <dbReference type="ARBA" id="ARBA00023211"/>
    </source>
</evidence>
<dbReference type="GO" id="GO:0051287">
    <property type="term" value="F:NAD binding"/>
    <property type="evidence" value="ECO:0007669"/>
    <property type="project" value="InterPro"/>
</dbReference>
<dbReference type="PIRSF" id="PIRSF000108">
    <property type="entry name" value="IDH_NADP"/>
    <property type="match status" value="1"/>
</dbReference>
<comment type="caution">
    <text evidence="15">The sequence shown here is derived from an EMBL/GenBank/DDBJ whole genome shotgun (WGS) entry which is preliminary data.</text>
</comment>
<evidence type="ECO:0000256" key="13">
    <source>
        <dbReference type="PIRSR" id="PIRSR000108-4"/>
    </source>
</evidence>
<feature type="binding site" evidence="13">
    <location>
        <position position="258"/>
    </location>
    <ligand>
        <name>NADP(+)</name>
        <dbReference type="ChEBI" id="CHEBI:58349"/>
    </ligand>
</feature>
<dbReference type="SUPFAM" id="SSF53659">
    <property type="entry name" value="Isocitrate/Isopropylmalate dehydrogenase-like"/>
    <property type="match status" value="1"/>
</dbReference>
<evidence type="ECO:0000313" key="16">
    <source>
        <dbReference type="Proteomes" id="UP000298097"/>
    </source>
</evidence>
<feature type="site" description="Critical for catalysis" evidence="10">
    <location>
        <position position="211"/>
    </location>
</feature>
<dbReference type="NCBIfam" id="NF006156">
    <property type="entry name" value="PRK08299.1"/>
    <property type="match status" value="1"/>
</dbReference>
<feature type="binding site" evidence="13">
    <location>
        <begin position="75"/>
        <end position="77"/>
    </location>
    <ligand>
        <name>NADP(+)</name>
        <dbReference type="ChEBI" id="CHEBI:58349"/>
    </ligand>
</feature>
<evidence type="ECO:0000256" key="5">
    <source>
        <dbReference type="ARBA" id="ARBA00022842"/>
    </source>
</evidence>
<dbReference type="AlphaFoldDB" id="A0A4R9H462"/>
<keyword evidence="7 9" id="KW-0560">Oxidoreductase</keyword>
<dbReference type="Gene3D" id="3.40.718.10">
    <property type="entry name" value="Isopropylmalate Dehydrogenase"/>
    <property type="match status" value="1"/>
</dbReference>
<dbReference type="SMART" id="SM01329">
    <property type="entry name" value="Iso_dh"/>
    <property type="match status" value="1"/>
</dbReference>
<sequence>MAKIKVKTPLVELDGDEMTRIIWKEIKDRFIHPYLDIELDYYDLGVEYRDKTDDKVTVDSANAILKYGVGVKCATITPNQDRVVEYKLKKEWKSPNGTIRSILDGTVFRKPIIVNNIPSGVRSWEKPIVVGRHAFGDLYKDTELYIPEAGKVEIVFTTKDGKEKERVTINDFDGPGVVMGQFNLDKSIYSFAEACFNYAISEKINVWFATKDTISKKYHARFRAIFDEVSTKRAAELKAAGIEYWYYLIDDAVAQIVKNPGGMLWALMNYDGDVMSDMVASGFGSLGLMTSVLVSPDGKFEYEAAHGTVTRHYRQYQKGETTSTNSVASIFAWTGALAKRGELDGTPDVVAFANKLEKAVIDTIQAGEMTKDLVLLTTTKGPKQLDTFQFMEAIQKRL</sequence>